<comment type="subunit">
    <text evidence="4 8">Dimer of large and small chains.</text>
</comment>
<evidence type="ECO:0000256" key="2">
    <source>
        <dbReference type="ARBA" id="ARBA00005025"/>
    </source>
</evidence>
<evidence type="ECO:0000313" key="10">
    <source>
        <dbReference type="EMBL" id="GET23541.1"/>
    </source>
</evidence>
<dbReference type="PROSITE" id="PS51671">
    <property type="entry name" value="ACT"/>
    <property type="match status" value="1"/>
</dbReference>
<dbReference type="Pfam" id="PF10369">
    <property type="entry name" value="ALS_ss_C"/>
    <property type="match status" value="1"/>
</dbReference>
<comment type="caution">
    <text evidence="10">The sequence shown here is derived from an EMBL/GenBank/DDBJ whole genome shotgun (WGS) entry which is preliminary data.</text>
</comment>
<dbReference type="CDD" id="cd04878">
    <property type="entry name" value="ACT_AHAS"/>
    <property type="match status" value="1"/>
</dbReference>
<dbReference type="Gene3D" id="3.30.70.260">
    <property type="match status" value="1"/>
</dbReference>
<proteinExistence type="inferred from homology"/>
<keyword evidence="5 8" id="KW-0028">Amino-acid biosynthesis</keyword>
<evidence type="ECO:0000256" key="3">
    <source>
        <dbReference type="ARBA" id="ARBA00006341"/>
    </source>
</evidence>
<dbReference type="EMBL" id="BLAU01000001">
    <property type="protein sequence ID" value="GET23541.1"/>
    <property type="molecule type" value="Genomic_DNA"/>
</dbReference>
<comment type="catalytic activity">
    <reaction evidence="7 8">
        <text>2 pyruvate + H(+) = (2S)-2-acetolactate + CO2</text>
        <dbReference type="Rhea" id="RHEA:25249"/>
        <dbReference type="ChEBI" id="CHEBI:15361"/>
        <dbReference type="ChEBI" id="CHEBI:15378"/>
        <dbReference type="ChEBI" id="CHEBI:16526"/>
        <dbReference type="ChEBI" id="CHEBI:58476"/>
        <dbReference type="EC" id="2.2.1.6"/>
    </reaction>
</comment>
<evidence type="ECO:0000256" key="4">
    <source>
        <dbReference type="ARBA" id="ARBA00011744"/>
    </source>
</evidence>
<dbReference type="EC" id="2.2.1.6" evidence="8"/>
<dbReference type="SUPFAM" id="SSF55021">
    <property type="entry name" value="ACT-like"/>
    <property type="match status" value="2"/>
</dbReference>
<evidence type="ECO:0000256" key="7">
    <source>
        <dbReference type="ARBA" id="ARBA00048670"/>
    </source>
</evidence>
<comment type="function">
    <text evidence="8">Catalyzes the conversion of 2 pyruvate molecules into acetolactate in the first common step of the biosynthetic pathway of the branched-amino acids such as leucine, isoleucine, and valine.</text>
</comment>
<dbReference type="InterPro" id="IPR039557">
    <property type="entry name" value="AHAS_ACT"/>
</dbReference>
<comment type="pathway">
    <text evidence="2 8">Amino-acid biosynthesis; L-valine biosynthesis; L-valine from pyruvate: step 1/4.</text>
</comment>
<dbReference type="NCBIfam" id="NF008864">
    <property type="entry name" value="PRK11895.1"/>
    <property type="match status" value="1"/>
</dbReference>
<keyword evidence="8" id="KW-0808">Transferase</keyword>
<evidence type="ECO:0000256" key="5">
    <source>
        <dbReference type="ARBA" id="ARBA00022605"/>
    </source>
</evidence>
<comment type="similarity">
    <text evidence="3 8">Belongs to the acetolactate synthase small subunit family.</text>
</comment>
<dbReference type="InterPro" id="IPR002912">
    <property type="entry name" value="ACT_dom"/>
</dbReference>
<dbReference type="Gene3D" id="3.30.70.1150">
    <property type="entry name" value="ACT-like. Chain A, domain 2"/>
    <property type="match status" value="1"/>
</dbReference>
<name>A0ABQ0ZQ32_9BACT</name>
<comment type="pathway">
    <text evidence="1 8">Amino-acid biosynthesis; L-isoleucine biosynthesis; L-isoleucine from 2-oxobutanoate: step 1/4.</text>
</comment>
<gene>
    <name evidence="10" type="primary">ilvH</name>
    <name evidence="10" type="ORF">JCM18694_37870</name>
</gene>
<dbReference type="Pfam" id="PF22629">
    <property type="entry name" value="ACT_AHAS_ss"/>
    <property type="match status" value="1"/>
</dbReference>
<dbReference type="NCBIfam" id="TIGR00119">
    <property type="entry name" value="acolac_sm"/>
    <property type="match status" value="1"/>
</dbReference>
<organism evidence="10 11">
    <name type="scientific">Prolixibacter denitrificans</name>
    <dbReference type="NCBI Taxonomy" id="1541063"/>
    <lineage>
        <taxon>Bacteria</taxon>
        <taxon>Pseudomonadati</taxon>
        <taxon>Bacteroidota</taxon>
        <taxon>Bacteroidia</taxon>
        <taxon>Marinilabiliales</taxon>
        <taxon>Prolixibacteraceae</taxon>
        <taxon>Prolixibacter</taxon>
    </lineage>
</organism>
<dbReference type="Proteomes" id="UP000396862">
    <property type="component" value="Unassembled WGS sequence"/>
</dbReference>
<dbReference type="PANTHER" id="PTHR30239:SF0">
    <property type="entry name" value="ACETOLACTATE SYNTHASE SMALL SUBUNIT 1, CHLOROPLASTIC"/>
    <property type="match status" value="1"/>
</dbReference>
<reference evidence="10 11" key="1">
    <citation type="submission" date="2019-10" db="EMBL/GenBank/DDBJ databases">
        <title>Prolixibacter strains distinguished by the presence of nitrate reductase genes were adept at nitrate-dependent anaerobic corrosion of metallic iron and carbon steel.</title>
        <authorList>
            <person name="Iino T."/>
            <person name="Shono N."/>
            <person name="Ito K."/>
            <person name="Nakamura R."/>
            <person name="Sueoka K."/>
            <person name="Harayama S."/>
            <person name="Ohkuma M."/>
        </authorList>
    </citation>
    <scope>NUCLEOTIDE SEQUENCE [LARGE SCALE GENOMIC DNA]</scope>
    <source>
        <strain evidence="10 11">MIC1-1</strain>
    </source>
</reference>
<keyword evidence="6 8" id="KW-0100">Branched-chain amino acid biosynthesis</keyword>
<dbReference type="InterPro" id="IPR019455">
    <property type="entry name" value="Acetolactate_synth_ssu_C"/>
</dbReference>
<evidence type="ECO:0000313" key="11">
    <source>
        <dbReference type="Proteomes" id="UP000396862"/>
    </source>
</evidence>
<dbReference type="InterPro" id="IPR004789">
    <property type="entry name" value="Acetalactate_synth_ssu"/>
</dbReference>
<evidence type="ECO:0000259" key="9">
    <source>
        <dbReference type="PROSITE" id="PS51671"/>
    </source>
</evidence>
<dbReference type="PANTHER" id="PTHR30239">
    <property type="entry name" value="ACETOLACTATE SYNTHASE SMALL SUBUNIT"/>
    <property type="match status" value="1"/>
</dbReference>
<dbReference type="InterPro" id="IPR027271">
    <property type="entry name" value="Acetolactate_synth/TF_NikR_C"/>
</dbReference>
<accession>A0ABQ0ZQ32</accession>
<dbReference type="InterPro" id="IPR054480">
    <property type="entry name" value="AHAS_small-like_ACT"/>
</dbReference>
<dbReference type="InterPro" id="IPR045865">
    <property type="entry name" value="ACT-like_dom_sf"/>
</dbReference>
<evidence type="ECO:0000256" key="6">
    <source>
        <dbReference type="ARBA" id="ARBA00023304"/>
    </source>
</evidence>
<feature type="domain" description="ACT" evidence="9">
    <location>
        <begin position="8"/>
        <end position="82"/>
    </location>
</feature>
<keyword evidence="11" id="KW-1185">Reference proteome</keyword>
<protein>
    <recommendedName>
        <fullName evidence="8">Acetolactate synthase small subunit</fullName>
        <shortName evidence="8">AHAS</shortName>
        <shortName evidence="8">ALS</shortName>
        <ecNumber evidence="8">2.2.1.6</ecNumber>
    </recommendedName>
    <alternativeName>
        <fullName evidence="8">Acetohydroxy-acid synthase small subunit</fullName>
    </alternativeName>
</protein>
<evidence type="ECO:0000256" key="8">
    <source>
        <dbReference type="RuleBase" id="RU368092"/>
    </source>
</evidence>
<sequence length="186" mass="21597">MKMKEEFIISAYSENHIGLLNRITIIFTRRKVNIESLTVSESALSGISKFTIVVREERSRVENIVKQIEKQVDVLKAYFHTNEEMIFQEIALYKVPTQALMESDQIERMVRKHNARILEITKDYTVIEKTGHKEETQELFEGLNKFGVLQFIRSGRVAITRSANERLSEFLAERDALLASIEMKSN</sequence>
<evidence type="ECO:0000256" key="1">
    <source>
        <dbReference type="ARBA" id="ARBA00004974"/>
    </source>
</evidence>